<dbReference type="PANTHER" id="PTHR42852">
    <property type="entry name" value="THIOL:DISULFIDE INTERCHANGE PROTEIN DSBE"/>
    <property type="match status" value="1"/>
</dbReference>
<name>A0A401LRN6_9BACE</name>
<organism evidence="2 3">
    <name type="scientific">Bacteroides faecalis</name>
    <dbReference type="NCBI Taxonomy" id="2447885"/>
    <lineage>
        <taxon>Bacteria</taxon>
        <taxon>Pseudomonadati</taxon>
        <taxon>Bacteroidota</taxon>
        <taxon>Bacteroidia</taxon>
        <taxon>Bacteroidales</taxon>
        <taxon>Bacteroidaceae</taxon>
        <taxon>Bacteroides</taxon>
    </lineage>
</organism>
<evidence type="ECO:0000313" key="2">
    <source>
        <dbReference type="EMBL" id="GCB34225.1"/>
    </source>
</evidence>
<dbReference type="Proteomes" id="UP000288079">
    <property type="component" value="Unassembled WGS sequence"/>
</dbReference>
<dbReference type="InterPro" id="IPR036249">
    <property type="entry name" value="Thioredoxin-like_sf"/>
</dbReference>
<dbReference type="InterPro" id="IPR013766">
    <property type="entry name" value="Thioredoxin_domain"/>
</dbReference>
<feature type="domain" description="Thioredoxin" evidence="1">
    <location>
        <begin position="143"/>
        <end position="290"/>
    </location>
</feature>
<dbReference type="OrthoDB" id="9794348at2"/>
<dbReference type="AlphaFoldDB" id="A0A401LRN6"/>
<protein>
    <recommendedName>
        <fullName evidence="1">Thioredoxin domain-containing protein</fullName>
    </recommendedName>
</protein>
<evidence type="ECO:0000259" key="1">
    <source>
        <dbReference type="PROSITE" id="PS51352"/>
    </source>
</evidence>
<dbReference type="Pfam" id="PF08534">
    <property type="entry name" value="Redoxin"/>
    <property type="match status" value="1"/>
</dbReference>
<evidence type="ECO:0000313" key="3">
    <source>
        <dbReference type="Proteomes" id="UP000288079"/>
    </source>
</evidence>
<dbReference type="PANTHER" id="PTHR42852:SF13">
    <property type="entry name" value="PROTEIN DIPZ"/>
    <property type="match status" value="1"/>
</dbReference>
<dbReference type="InterPro" id="IPR013740">
    <property type="entry name" value="Redoxin"/>
</dbReference>
<dbReference type="Gene3D" id="3.40.30.10">
    <property type="entry name" value="Glutaredoxin"/>
    <property type="match status" value="1"/>
</dbReference>
<comment type="caution">
    <text evidence="2">The sequence shown here is derived from an EMBL/GenBank/DDBJ whole genome shotgun (WGS) entry which is preliminary data.</text>
</comment>
<dbReference type="EMBL" id="BHWB01000003">
    <property type="protein sequence ID" value="GCB34225.1"/>
    <property type="molecule type" value="Genomic_DNA"/>
</dbReference>
<dbReference type="RefSeq" id="WP_125040452.1">
    <property type="nucleotide sequence ID" value="NZ_BHWB01000003.1"/>
</dbReference>
<dbReference type="InterPro" id="IPR050553">
    <property type="entry name" value="Thioredoxin_ResA/DsbE_sf"/>
</dbReference>
<accession>A0A401LRN6</accession>
<proteinExistence type="predicted"/>
<dbReference type="SUPFAM" id="SSF52833">
    <property type="entry name" value="Thioredoxin-like"/>
    <property type="match status" value="1"/>
</dbReference>
<gene>
    <name evidence="2" type="ORF">KGMB02408_11700</name>
</gene>
<keyword evidence="3" id="KW-1185">Reference proteome</keyword>
<reference evidence="2 3" key="1">
    <citation type="submission" date="2018-10" db="EMBL/GenBank/DDBJ databases">
        <title>Draft Genome Sequence of Bacteroides sp. KCTC 15687.</title>
        <authorList>
            <person name="Yu S.Y."/>
            <person name="Kim J.S."/>
            <person name="Oh B.S."/>
            <person name="Park S.H."/>
            <person name="Kang S.W."/>
            <person name="Park J.E."/>
            <person name="Choi S.H."/>
            <person name="Han K.I."/>
            <person name="Lee K.C."/>
            <person name="Eom M.K."/>
            <person name="Suh M.K."/>
            <person name="Lee D.H."/>
            <person name="Yoon H."/>
            <person name="Kim B."/>
            <person name="Yang S.J."/>
            <person name="Lee J.S."/>
            <person name="Lee J.H."/>
        </authorList>
    </citation>
    <scope>NUCLEOTIDE SEQUENCE [LARGE SCALE GENOMIC DNA]</scope>
    <source>
        <strain evidence="2 3">KCTC 15687</strain>
    </source>
</reference>
<sequence length="290" mass="33755">MLNEEIAQFFERLNYPNSKADEKLTHVDILKLKDKFFKGKITNNSSLLMEDGGFTSGIKCLSNLLTDNIESEHPLMATTDTINKYFGGELRNYLLVNKYNDYCMRYARKKMNHPDMDEWFALYSGKMEKEYNDFILFAREQYKKYTEPFPEEVLKVQLTNLSDSTIITFQELLDKHKGKQIVLDNWASWCGPCAREIREGKQNTQELENRGNVFVYLSLDKTKDFKKAKIKATELDIVKKAYIVSGDFSSTYAKYINVIHIPHFVLIGKDGILKRNNISFPSSGNFRSYE</sequence>
<dbReference type="PROSITE" id="PS51352">
    <property type="entry name" value="THIOREDOXIN_2"/>
    <property type="match status" value="1"/>
</dbReference>